<proteinExistence type="predicted"/>
<evidence type="ECO:0000313" key="2">
    <source>
        <dbReference type="Proteomes" id="UP000595512"/>
    </source>
</evidence>
<dbReference type="RefSeq" id="WP_202299806.1">
    <property type="nucleotide sequence ID" value="NZ_CP066701.1"/>
</dbReference>
<name>A0AB37HFE4_9BACI</name>
<accession>A0AB37HFE4</accession>
<dbReference type="Proteomes" id="UP000595512">
    <property type="component" value="Chromosome"/>
</dbReference>
<dbReference type="EMBL" id="CP066701">
    <property type="protein sequence ID" value="QQX25500.1"/>
    <property type="molecule type" value="Genomic_DNA"/>
</dbReference>
<dbReference type="AlphaFoldDB" id="A0AB37HFE4"/>
<evidence type="ECO:0000313" key="1">
    <source>
        <dbReference type="EMBL" id="QQX25500.1"/>
    </source>
</evidence>
<reference evidence="1 2" key="1">
    <citation type="submission" date="2020-12" db="EMBL/GenBank/DDBJ databases">
        <title>Taxonomic evaluation of the Bacillus sporothermodurans group of bacteria based on whole genome sequences.</title>
        <authorList>
            <person name="Fiedler G."/>
            <person name="Herbstmann A.-D."/>
            <person name="Doll E."/>
            <person name="Wenning M."/>
            <person name="Brinks E."/>
            <person name="Kabisch J."/>
            <person name="Breitenwieser F."/>
            <person name="Lappann M."/>
            <person name="Boehnlein C."/>
            <person name="Franz C."/>
        </authorList>
    </citation>
    <scope>NUCLEOTIDE SEQUENCE [LARGE SCALE GENOMIC DNA]</scope>
    <source>
        <strain evidence="1 2">DSM 10599</strain>
    </source>
</reference>
<protein>
    <submittedName>
        <fullName evidence="1">Uncharacterized protein</fullName>
    </submittedName>
</protein>
<gene>
    <name evidence="1" type="ORF">JGZ69_00260</name>
</gene>
<dbReference type="KEGG" id="hspo:JGZ69_00260"/>
<sequence length="64" mass="7410">MKLQVLSHDEVLIANLKKTKLFHEVSMLSSIEKVDGDYLLISDSLIDYQELSTLQCKSQIEYTY</sequence>
<organism evidence="1 2">
    <name type="scientific">Heyndrickxia sporothermodurans</name>
    <dbReference type="NCBI Taxonomy" id="46224"/>
    <lineage>
        <taxon>Bacteria</taxon>
        <taxon>Bacillati</taxon>
        <taxon>Bacillota</taxon>
        <taxon>Bacilli</taxon>
        <taxon>Bacillales</taxon>
        <taxon>Bacillaceae</taxon>
        <taxon>Heyndrickxia</taxon>
    </lineage>
</organism>